<gene>
    <name evidence="3" type="ORF">GCM10018793_56270</name>
</gene>
<reference evidence="3" key="1">
    <citation type="journal article" date="2014" name="Int. J. Syst. Evol. Microbiol.">
        <title>Complete genome sequence of Corynebacterium casei LMG S-19264T (=DSM 44701T), isolated from a smear-ripened cheese.</title>
        <authorList>
            <consortium name="US DOE Joint Genome Institute (JGI-PGF)"/>
            <person name="Walter F."/>
            <person name="Albersmeier A."/>
            <person name="Kalinowski J."/>
            <person name="Ruckert C."/>
        </authorList>
    </citation>
    <scope>NUCLEOTIDE SEQUENCE</scope>
    <source>
        <strain evidence="3">JCM 5069</strain>
    </source>
</reference>
<dbReference type="Gene3D" id="3.40.50.720">
    <property type="entry name" value="NAD(P)-binding Rossmann-like Domain"/>
    <property type="match status" value="1"/>
</dbReference>
<dbReference type="InterPro" id="IPR002347">
    <property type="entry name" value="SDR_fam"/>
</dbReference>
<protein>
    <submittedName>
        <fullName evidence="3">Short-chain dehydrogenase</fullName>
    </submittedName>
</protein>
<dbReference type="AlphaFoldDB" id="A0A919L6R4"/>
<dbReference type="Proteomes" id="UP000603708">
    <property type="component" value="Unassembled WGS sequence"/>
</dbReference>
<comment type="similarity">
    <text evidence="1">Belongs to the short-chain dehydrogenases/reductases (SDR) family.</text>
</comment>
<dbReference type="SUPFAM" id="SSF51735">
    <property type="entry name" value="NAD(P)-binding Rossmann-fold domains"/>
    <property type="match status" value="1"/>
</dbReference>
<dbReference type="Pfam" id="PF13561">
    <property type="entry name" value="adh_short_C2"/>
    <property type="match status" value="1"/>
</dbReference>
<dbReference type="PANTHER" id="PTHR43477:SF1">
    <property type="entry name" value="DIHYDROANTICAPSIN 7-DEHYDROGENASE"/>
    <property type="match status" value="1"/>
</dbReference>
<comment type="caution">
    <text evidence="3">The sequence shown here is derived from an EMBL/GenBank/DDBJ whole genome shotgun (WGS) entry which is preliminary data.</text>
</comment>
<evidence type="ECO:0000313" key="4">
    <source>
        <dbReference type="Proteomes" id="UP000603708"/>
    </source>
</evidence>
<evidence type="ECO:0000313" key="3">
    <source>
        <dbReference type="EMBL" id="GHH85993.1"/>
    </source>
</evidence>
<proteinExistence type="inferred from homology"/>
<dbReference type="EMBL" id="BNCD01000020">
    <property type="protein sequence ID" value="GHH85993.1"/>
    <property type="molecule type" value="Genomic_DNA"/>
</dbReference>
<organism evidence="3 4">
    <name type="scientific">Streptomyces sulfonofaciens</name>
    <dbReference type="NCBI Taxonomy" id="68272"/>
    <lineage>
        <taxon>Bacteria</taxon>
        <taxon>Bacillati</taxon>
        <taxon>Actinomycetota</taxon>
        <taxon>Actinomycetes</taxon>
        <taxon>Kitasatosporales</taxon>
        <taxon>Streptomycetaceae</taxon>
        <taxon>Streptomyces</taxon>
    </lineage>
</organism>
<dbReference type="GO" id="GO:0016491">
    <property type="term" value="F:oxidoreductase activity"/>
    <property type="evidence" value="ECO:0007669"/>
    <property type="project" value="UniProtKB-KW"/>
</dbReference>
<dbReference type="InterPro" id="IPR036291">
    <property type="entry name" value="NAD(P)-bd_dom_sf"/>
</dbReference>
<name>A0A919L6R4_9ACTN</name>
<dbReference type="PANTHER" id="PTHR43477">
    <property type="entry name" value="DIHYDROANTICAPSIN 7-DEHYDROGENASE"/>
    <property type="match status" value="1"/>
</dbReference>
<reference evidence="3" key="2">
    <citation type="submission" date="2020-09" db="EMBL/GenBank/DDBJ databases">
        <authorList>
            <person name="Sun Q."/>
            <person name="Ohkuma M."/>
        </authorList>
    </citation>
    <scope>NUCLEOTIDE SEQUENCE</scope>
    <source>
        <strain evidence="3">JCM 5069</strain>
    </source>
</reference>
<keyword evidence="2" id="KW-0560">Oxidoreductase</keyword>
<dbReference type="PRINTS" id="PR00081">
    <property type="entry name" value="GDHRDH"/>
</dbReference>
<keyword evidence="4" id="KW-1185">Reference proteome</keyword>
<accession>A0A919L6R4</accession>
<evidence type="ECO:0000256" key="1">
    <source>
        <dbReference type="ARBA" id="ARBA00006484"/>
    </source>
</evidence>
<evidence type="ECO:0000256" key="2">
    <source>
        <dbReference type="ARBA" id="ARBA00023002"/>
    </source>
</evidence>
<dbReference type="InterPro" id="IPR051122">
    <property type="entry name" value="SDR_DHRS6-like"/>
</dbReference>
<sequence>MPLTDQRVVVLGGTSGIGLATGLQAAGLGARIVVVSRSAARVRAALEALPEGCTGGTADLDDDAQVSALFERIGPFDHLVYTAGEPLRMMPIDQMDVAAARDFFGLRYFGALRALGAARPYLRATGSVVLTSGTAAERAGPGWVVGASVCGAVESMVRTAAVELAPIRVNAVRPGVVRSPVWARLPEAEREGMYRQIAEANPLGRVGEVEDVAEAYVYLLRQGYTTGTVLTVDGGSLLA</sequence>